<dbReference type="SUPFAM" id="SSF53756">
    <property type="entry name" value="UDP-Glycosyltransferase/glycogen phosphorylase"/>
    <property type="match status" value="1"/>
</dbReference>
<name>A0A842HZC3_9SPHN</name>
<dbReference type="PANTHER" id="PTHR12526:SF636">
    <property type="entry name" value="BLL3647 PROTEIN"/>
    <property type="match status" value="1"/>
</dbReference>
<dbReference type="Gene3D" id="3.40.50.2000">
    <property type="entry name" value="Glycogen Phosphorylase B"/>
    <property type="match status" value="2"/>
</dbReference>
<protein>
    <submittedName>
        <fullName evidence="1">Glycosyltransferase</fullName>
    </submittedName>
</protein>
<dbReference type="RefSeq" id="WP_185801569.1">
    <property type="nucleotide sequence ID" value="NZ_JACJVJ010000002.1"/>
</dbReference>
<evidence type="ECO:0000313" key="1">
    <source>
        <dbReference type="EMBL" id="MBC2778302.1"/>
    </source>
</evidence>
<organism evidence="1 2">
    <name type="scientific">Parasphingopyxis marina</name>
    <dbReference type="NCBI Taxonomy" id="2761622"/>
    <lineage>
        <taxon>Bacteria</taxon>
        <taxon>Pseudomonadati</taxon>
        <taxon>Pseudomonadota</taxon>
        <taxon>Alphaproteobacteria</taxon>
        <taxon>Sphingomonadales</taxon>
        <taxon>Sphingomonadaceae</taxon>
        <taxon>Parasphingopyxis</taxon>
    </lineage>
</organism>
<gene>
    <name evidence="1" type="ORF">H6P80_11805</name>
</gene>
<evidence type="ECO:0000313" key="2">
    <source>
        <dbReference type="Proteomes" id="UP000564378"/>
    </source>
</evidence>
<sequence length="668" mass="71974">MTGSFTARAQRPDPASDRLSLALDAPLVDPVACAMTLDDALAEAAALLDEADRGEFTPWLLSRAIDLAAQFPVEERLQWHVGKLIAIAGDRQESLACWRCMAQRFPSSFIILPEYMKAASEALDVETAGAMLAGYLPVPEAPANDADALLAARCFLALGRKAEARTILDGRDGGSVLAAEFATERARLLKEEGRYEDAARTLTQAGNGADREIATAVRLFGSASHDGPPSVTALQAILDDTLAARRERPPRRAGRAIGGIVLIGGTLGGGGAERQLVNTAMGLQGETARRDGRIGGPVSIFCRKLDTRRANDFYLPRLEQAGIRVGDYLAAPPWGGLTNSPDRKQLRALVALLPPRMREGIIHLTETLRYEAPDIAQIWQDGMIFAAGLAALLAGVPRIILNVRTMPPSARRDRQKPEQHVLYRGLLSAAGVTLSANSAMVARAYEEWLELAPGSVAVIANGVARLPAESSDEEQARWQAFDRRTGGGFTLGGVMRLDENKRPLFWLEICAALAKSVPEARFVLAGNGPLREAARAYAQDKGMGERTLFVGRSAHIGFWLERMDALALTSRHEGMPNALIEAQLAGLPVVSTPAGGAAEAVAPMAANHLLADADHPDAVEAAAHLARLAQRGEPDREADRIALKHWAERHFAMDRMIDRTIELFAEQE</sequence>
<accession>A0A842HZC3</accession>
<reference evidence="1 2" key="1">
    <citation type="submission" date="2020-08" db="EMBL/GenBank/DDBJ databases">
        <title>Draft genome sequence of Parasphingopyxis sp. GrpM-11.</title>
        <authorList>
            <person name="Oh J."/>
            <person name="Roh D.-H."/>
        </authorList>
    </citation>
    <scope>NUCLEOTIDE SEQUENCE [LARGE SCALE GENOMIC DNA]</scope>
    <source>
        <strain evidence="1 2">GrpM-11</strain>
    </source>
</reference>
<dbReference type="EMBL" id="JACJVJ010000002">
    <property type="protein sequence ID" value="MBC2778302.1"/>
    <property type="molecule type" value="Genomic_DNA"/>
</dbReference>
<dbReference type="GO" id="GO:0016757">
    <property type="term" value="F:glycosyltransferase activity"/>
    <property type="evidence" value="ECO:0007669"/>
    <property type="project" value="TreeGrafter"/>
</dbReference>
<proteinExistence type="predicted"/>
<keyword evidence="1" id="KW-0808">Transferase</keyword>
<dbReference type="PANTHER" id="PTHR12526">
    <property type="entry name" value="GLYCOSYLTRANSFERASE"/>
    <property type="match status" value="1"/>
</dbReference>
<dbReference type="AlphaFoldDB" id="A0A842HZC3"/>
<dbReference type="Pfam" id="PF13692">
    <property type="entry name" value="Glyco_trans_1_4"/>
    <property type="match status" value="1"/>
</dbReference>
<comment type="caution">
    <text evidence="1">The sequence shown here is derived from an EMBL/GenBank/DDBJ whole genome shotgun (WGS) entry which is preliminary data.</text>
</comment>
<dbReference type="Proteomes" id="UP000564378">
    <property type="component" value="Unassembled WGS sequence"/>
</dbReference>
<keyword evidence="2" id="KW-1185">Reference proteome</keyword>